<proteinExistence type="predicted"/>
<dbReference type="EMBL" id="JAUEPT010000228">
    <property type="protein sequence ID" value="KAK0429613.1"/>
    <property type="molecule type" value="Genomic_DNA"/>
</dbReference>
<evidence type="ECO:0000313" key="2">
    <source>
        <dbReference type="EMBL" id="KAK0432473.1"/>
    </source>
</evidence>
<dbReference type="EMBL" id="JAUEPT010000094">
    <property type="protein sequence ID" value="KAK0432473.1"/>
    <property type="molecule type" value="Genomic_DNA"/>
</dbReference>
<gene>
    <name evidence="2" type="ORF">EV421DRAFT_1502663</name>
    <name evidence="1" type="ORF">EV421DRAFT_533940</name>
</gene>
<keyword evidence="3" id="KW-1185">Reference proteome</keyword>
<sequence length="243" mass="28269">MHPSDIPTQTGHFDLVISGHSRYEDLHCWIIGIYKLYSMATSVLQYSSTRGRHHSGDVFHSLLPVDSGMISVSADFYDPGTSFWFLPPSSTRLSQFRSVCEDFEPSFYLGNFHESCQVIYCTIFRRYQQHYLPHVLQRYENGSLGFESRALSTRTAYPGCEKNRCGNRPLQSWVKQLSTFYLNWSCLNPIPQPIPLSYQSWLLHCLTPARFQSRLRITEQALDDTDRPPLYTRITRINLRRTL</sequence>
<protein>
    <submittedName>
        <fullName evidence="2">Uncharacterized protein</fullName>
    </submittedName>
</protein>
<evidence type="ECO:0000313" key="1">
    <source>
        <dbReference type="EMBL" id="KAK0429613.1"/>
    </source>
</evidence>
<dbReference type="Proteomes" id="UP001175226">
    <property type="component" value="Unassembled WGS sequence"/>
</dbReference>
<name>A0AA39IXX3_9AGAR</name>
<evidence type="ECO:0000313" key="3">
    <source>
        <dbReference type="Proteomes" id="UP001175226"/>
    </source>
</evidence>
<dbReference type="AlphaFoldDB" id="A0AA39IXX3"/>
<reference evidence="2" key="1">
    <citation type="submission" date="2023-06" db="EMBL/GenBank/DDBJ databases">
        <authorList>
            <consortium name="Lawrence Berkeley National Laboratory"/>
            <person name="Ahrendt S."/>
            <person name="Sahu N."/>
            <person name="Indic B."/>
            <person name="Wong-Bajracharya J."/>
            <person name="Merenyi Z."/>
            <person name="Ke H.-M."/>
            <person name="Monk M."/>
            <person name="Kocsube S."/>
            <person name="Drula E."/>
            <person name="Lipzen A."/>
            <person name="Balint B."/>
            <person name="Henrissat B."/>
            <person name="Andreopoulos B."/>
            <person name="Martin F.M."/>
            <person name="Harder C.B."/>
            <person name="Rigling D."/>
            <person name="Ford K.L."/>
            <person name="Foster G.D."/>
            <person name="Pangilinan J."/>
            <person name="Papanicolaou A."/>
            <person name="Barry K."/>
            <person name="LaButti K."/>
            <person name="Viragh M."/>
            <person name="Koriabine M."/>
            <person name="Yan M."/>
            <person name="Riley R."/>
            <person name="Champramary S."/>
            <person name="Plett K.L."/>
            <person name="Tsai I.J."/>
            <person name="Slot J."/>
            <person name="Sipos G."/>
            <person name="Plett J."/>
            <person name="Nagy L.G."/>
            <person name="Grigoriev I.V."/>
        </authorList>
    </citation>
    <scope>NUCLEOTIDE SEQUENCE</scope>
    <source>
        <strain evidence="2">FPL87.14</strain>
    </source>
</reference>
<organism evidence="2 3">
    <name type="scientific">Armillaria borealis</name>
    <dbReference type="NCBI Taxonomy" id="47425"/>
    <lineage>
        <taxon>Eukaryota</taxon>
        <taxon>Fungi</taxon>
        <taxon>Dikarya</taxon>
        <taxon>Basidiomycota</taxon>
        <taxon>Agaricomycotina</taxon>
        <taxon>Agaricomycetes</taxon>
        <taxon>Agaricomycetidae</taxon>
        <taxon>Agaricales</taxon>
        <taxon>Marasmiineae</taxon>
        <taxon>Physalacriaceae</taxon>
        <taxon>Armillaria</taxon>
    </lineage>
</organism>
<accession>A0AA39IXX3</accession>
<comment type="caution">
    <text evidence="2">The sequence shown here is derived from an EMBL/GenBank/DDBJ whole genome shotgun (WGS) entry which is preliminary data.</text>
</comment>